<feature type="region of interest" description="Disordered" evidence="1">
    <location>
        <begin position="1"/>
        <end position="38"/>
    </location>
</feature>
<accession>A0AAN4Q5X7</accession>
<gene>
    <name evidence="2" type="ORF">KPSA3_03960</name>
</gene>
<proteinExistence type="predicted"/>
<feature type="compositionally biased region" description="Low complexity" evidence="1">
    <location>
        <begin position="7"/>
        <end position="29"/>
    </location>
</feature>
<evidence type="ECO:0000256" key="1">
    <source>
        <dbReference type="SAM" id="MobiDB-lite"/>
    </source>
</evidence>
<dbReference type="EMBL" id="BGKA01000134">
    <property type="protein sequence ID" value="GBH17983.1"/>
    <property type="molecule type" value="Genomic_DNA"/>
</dbReference>
<comment type="caution">
    <text evidence="2">The sequence shown here is derived from an EMBL/GenBank/DDBJ whole genome shotgun (WGS) entry which is preliminary data.</text>
</comment>
<reference evidence="2 3" key="1">
    <citation type="submission" date="2018-04" db="EMBL/GenBank/DDBJ databases">
        <title>Draft genome sequence of Pseudomonas syringae pv. actinidiae biovar 3 strains isolated from kiwifruit in Kagawa prefecture.</title>
        <authorList>
            <person name="Tabuchi M."/>
            <person name="Saito M."/>
            <person name="Fujiwara S."/>
            <person name="Sasa N."/>
            <person name="Akimitsu K."/>
            <person name="Gomi K."/>
            <person name="Konishi-Sugita S."/>
            <person name="Hamano K."/>
            <person name="Kataoka I."/>
        </authorList>
    </citation>
    <scope>NUCLEOTIDE SEQUENCE [LARGE SCALE GENOMIC DNA]</scope>
    <source>
        <strain evidence="2 3">MAFF212211</strain>
    </source>
</reference>
<name>A0AAN4Q5X7_PSESF</name>
<evidence type="ECO:0000313" key="3">
    <source>
        <dbReference type="Proteomes" id="UP000248291"/>
    </source>
</evidence>
<protein>
    <submittedName>
        <fullName evidence="2">Uncharacterized protein</fullName>
    </submittedName>
</protein>
<evidence type="ECO:0000313" key="2">
    <source>
        <dbReference type="EMBL" id="GBH17983.1"/>
    </source>
</evidence>
<organism evidence="2 3">
    <name type="scientific">Pseudomonas syringae pv. actinidiae</name>
    <dbReference type="NCBI Taxonomy" id="103796"/>
    <lineage>
        <taxon>Bacteria</taxon>
        <taxon>Pseudomonadati</taxon>
        <taxon>Pseudomonadota</taxon>
        <taxon>Gammaproteobacteria</taxon>
        <taxon>Pseudomonadales</taxon>
        <taxon>Pseudomonadaceae</taxon>
        <taxon>Pseudomonas</taxon>
        <taxon>Pseudomonas syringae</taxon>
    </lineage>
</organism>
<dbReference type="Proteomes" id="UP000248291">
    <property type="component" value="Unassembled WGS sequence"/>
</dbReference>
<sequence length="38" mass="3802">MPALANSRMTFSTSSLSSGSSAKVGSTKKITSGSIARP</sequence>
<dbReference type="AlphaFoldDB" id="A0AAN4Q5X7"/>